<reference evidence="1" key="1">
    <citation type="submission" date="2022-04" db="EMBL/GenBank/DDBJ databases">
        <title>A functionally conserved STORR gene fusion in Papaver species that diverged 16.8 million years ago.</title>
        <authorList>
            <person name="Catania T."/>
        </authorList>
    </citation>
    <scope>NUCLEOTIDE SEQUENCE</scope>
    <source>
        <strain evidence="1">S-188037</strain>
    </source>
</reference>
<sequence>MVLLLELQVQDNLLGHKLCVDSAVSSIFLRLRSIYKEPAVEREYKHHCLTFLELHKIVLGLRGRRTHKTSCDREEEPSGQ</sequence>
<accession>A0AAD4TEQ3</accession>
<evidence type="ECO:0000313" key="2">
    <source>
        <dbReference type="Proteomes" id="UP001202328"/>
    </source>
</evidence>
<protein>
    <submittedName>
        <fullName evidence="1">Uncharacterized protein</fullName>
    </submittedName>
</protein>
<evidence type="ECO:0000313" key="1">
    <source>
        <dbReference type="EMBL" id="KAI3957383.1"/>
    </source>
</evidence>
<proteinExistence type="predicted"/>
<keyword evidence="2" id="KW-1185">Reference proteome</keyword>
<organism evidence="1 2">
    <name type="scientific">Papaver atlanticum</name>
    <dbReference type="NCBI Taxonomy" id="357466"/>
    <lineage>
        <taxon>Eukaryota</taxon>
        <taxon>Viridiplantae</taxon>
        <taxon>Streptophyta</taxon>
        <taxon>Embryophyta</taxon>
        <taxon>Tracheophyta</taxon>
        <taxon>Spermatophyta</taxon>
        <taxon>Magnoliopsida</taxon>
        <taxon>Ranunculales</taxon>
        <taxon>Papaveraceae</taxon>
        <taxon>Papaveroideae</taxon>
        <taxon>Papaver</taxon>
    </lineage>
</organism>
<comment type="caution">
    <text evidence="1">The sequence shown here is derived from an EMBL/GenBank/DDBJ whole genome shotgun (WGS) entry which is preliminary data.</text>
</comment>
<dbReference type="AlphaFoldDB" id="A0AAD4TEQ3"/>
<gene>
    <name evidence="1" type="ORF">MKW98_003104</name>
</gene>
<dbReference type="EMBL" id="JAJJMB010001336">
    <property type="protein sequence ID" value="KAI3957383.1"/>
    <property type="molecule type" value="Genomic_DNA"/>
</dbReference>
<dbReference type="Proteomes" id="UP001202328">
    <property type="component" value="Unassembled WGS sequence"/>
</dbReference>
<name>A0AAD4TEQ3_9MAGN</name>